<dbReference type="GO" id="GO:0016829">
    <property type="term" value="F:lyase activity"/>
    <property type="evidence" value="ECO:0007669"/>
    <property type="project" value="UniProtKB-KW"/>
</dbReference>
<keyword evidence="5" id="KW-0119">Carbohydrate metabolism</keyword>
<comment type="pathway">
    <text evidence="1">Carbohydrate acid metabolism.</text>
</comment>
<evidence type="ECO:0000256" key="4">
    <source>
        <dbReference type="ARBA" id="ARBA00023239"/>
    </source>
</evidence>
<dbReference type="AlphaFoldDB" id="A0A6I4HTM5"/>
<reference evidence="6 7" key="1">
    <citation type="submission" date="2020-12" db="EMBL/GenBank/DDBJ databases">
        <title>HMF7856_wgs.fasta genome submission.</title>
        <authorList>
            <person name="Kang H."/>
            <person name="Kim H."/>
            <person name="Joh K."/>
        </authorList>
    </citation>
    <scope>NUCLEOTIDE SEQUENCE [LARGE SCALE GENOMIC DNA]</scope>
    <source>
        <strain evidence="6 7">HMF7856</strain>
    </source>
</reference>
<dbReference type="SUPFAM" id="SSF51569">
    <property type="entry name" value="Aldolase"/>
    <property type="match status" value="1"/>
</dbReference>
<evidence type="ECO:0000256" key="5">
    <source>
        <dbReference type="ARBA" id="ARBA00023277"/>
    </source>
</evidence>
<organism evidence="6 7">
    <name type="scientific">Mucilaginibacter ginkgonis</name>
    <dbReference type="NCBI Taxonomy" id="2682091"/>
    <lineage>
        <taxon>Bacteria</taxon>
        <taxon>Pseudomonadati</taxon>
        <taxon>Bacteroidota</taxon>
        <taxon>Sphingobacteriia</taxon>
        <taxon>Sphingobacteriales</taxon>
        <taxon>Sphingobacteriaceae</taxon>
        <taxon>Mucilaginibacter</taxon>
    </lineage>
</organism>
<evidence type="ECO:0000256" key="3">
    <source>
        <dbReference type="ARBA" id="ARBA00011233"/>
    </source>
</evidence>
<dbReference type="InterPro" id="IPR000887">
    <property type="entry name" value="Aldlse_KDPG_KHG"/>
</dbReference>
<evidence type="ECO:0000313" key="6">
    <source>
        <dbReference type="EMBL" id="QQL50438.1"/>
    </source>
</evidence>
<dbReference type="Proteomes" id="UP000429232">
    <property type="component" value="Chromosome"/>
</dbReference>
<dbReference type="PANTHER" id="PTHR30246:SF1">
    <property type="entry name" value="2-DEHYDRO-3-DEOXY-6-PHOSPHOGALACTONATE ALDOLASE-RELATED"/>
    <property type="match status" value="1"/>
</dbReference>
<dbReference type="Gene3D" id="3.20.20.70">
    <property type="entry name" value="Aldolase class I"/>
    <property type="match status" value="1"/>
</dbReference>
<sequence>MPDKQQVIDAIIQQGMLPLYYHRSKQVTVEVARTLYSAGIRIIEYTNRGEAALKNFRILKTVQESEMPGMIIGAGTIRSSKQANDFVEAGAEFIVAPIVNPEVAAVAAKNSMVWIPGCMTPTEIHTAQHFGAQLIKIFPANILGPGFVSAVKELFSGQLFMPTGGVELEQKNITAWFKSGVCAVGLGSKLISAEVMDTANYDKLYNDTLTAMRLVIAGR</sequence>
<dbReference type="RefSeq" id="WP_157522092.1">
    <property type="nucleotide sequence ID" value="NZ_CP066775.1"/>
</dbReference>
<comment type="similarity">
    <text evidence="2">Belongs to the KHG/KDPG aldolase family.</text>
</comment>
<dbReference type="InterPro" id="IPR013785">
    <property type="entry name" value="Aldolase_TIM"/>
</dbReference>
<proteinExistence type="inferred from homology"/>
<keyword evidence="4" id="KW-0456">Lyase</keyword>
<dbReference type="CDD" id="cd00452">
    <property type="entry name" value="KDPG_aldolase"/>
    <property type="match status" value="1"/>
</dbReference>
<gene>
    <name evidence="6" type="ORF">GO620_002995</name>
</gene>
<evidence type="ECO:0000313" key="7">
    <source>
        <dbReference type="Proteomes" id="UP000429232"/>
    </source>
</evidence>
<evidence type="ECO:0000256" key="2">
    <source>
        <dbReference type="ARBA" id="ARBA00006906"/>
    </source>
</evidence>
<protein>
    <submittedName>
        <fullName evidence="6">Bifunctional 4-hydroxy-2-oxoglutarate aldolase/2-dehydro-3-deoxy-phosphogluconate aldolase</fullName>
    </submittedName>
</protein>
<dbReference type="Pfam" id="PF01081">
    <property type="entry name" value="Aldolase"/>
    <property type="match status" value="1"/>
</dbReference>
<comment type="subunit">
    <text evidence="3">Homotrimer.</text>
</comment>
<accession>A0A6I4HTM5</accession>
<dbReference type="KEGG" id="mgik:GO620_002995"/>
<dbReference type="PANTHER" id="PTHR30246">
    <property type="entry name" value="2-KETO-3-DEOXY-6-PHOSPHOGLUCONATE ALDOLASE"/>
    <property type="match status" value="1"/>
</dbReference>
<keyword evidence="7" id="KW-1185">Reference proteome</keyword>
<dbReference type="EMBL" id="CP066775">
    <property type="protein sequence ID" value="QQL50438.1"/>
    <property type="molecule type" value="Genomic_DNA"/>
</dbReference>
<name>A0A6I4HTM5_9SPHI</name>
<evidence type="ECO:0000256" key="1">
    <source>
        <dbReference type="ARBA" id="ARBA00004761"/>
    </source>
</evidence>